<dbReference type="RefSeq" id="WP_066336400.1">
    <property type="nucleotide sequence ID" value="NZ_CP017688.1"/>
</dbReference>
<feature type="signal peptide" evidence="1">
    <location>
        <begin position="1"/>
        <end position="19"/>
    </location>
</feature>
<evidence type="ECO:0000313" key="3">
    <source>
        <dbReference type="Proteomes" id="UP000093510"/>
    </source>
</evidence>
<feature type="chain" id="PRO_5008624942" evidence="1">
    <location>
        <begin position="20"/>
        <end position="129"/>
    </location>
</feature>
<protein>
    <submittedName>
        <fullName evidence="2">Uncharacterized protein</fullName>
    </submittedName>
</protein>
<comment type="caution">
    <text evidence="2">The sequence shown here is derived from an EMBL/GenBank/DDBJ whole genome shotgun (WGS) entry which is preliminary data.</text>
</comment>
<reference evidence="2 3" key="1">
    <citation type="submission" date="2016-03" db="EMBL/GenBank/DDBJ databases">
        <authorList>
            <person name="Ploux O."/>
        </authorList>
    </citation>
    <scope>NUCLEOTIDE SEQUENCE [LARGE SCALE GENOMIC DNA]</scope>
    <source>
        <strain evidence="2 3">LPB0076</strain>
    </source>
</reference>
<organism evidence="2 3">
    <name type="scientific">Flavobacterium crassostreae</name>
    <dbReference type="NCBI Taxonomy" id="1763534"/>
    <lineage>
        <taxon>Bacteria</taxon>
        <taxon>Pseudomonadati</taxon>
        <taxon>Bacteroidota</taxon>
        <taxon>Flavobacteriia</taxon>
        <taxon>Flavobacteriales</taxon>
        <taxon>Flavobacteriaceae</taxon>
        <taxon>Flavobacterium</taxon>
    </lineage>
</organism>
<gene>
    <name evidence="2" type="ORF">LPBF_11070</name>
</gene>
<proteinExistence type="predicted"/>
<name>A0A1B9DXW0_9FLAO</name>
<evidence type="ECO:0000256" key="1">
    <source>
        <dbReference type="SAM" id="SignalP"/>
    </source>
</evidence>
<dbReference type="EMBL" id="LVEP01000038">
    <property type="protein sequence ID" value="OCB74518.1"/>
    <property type="molecule type" value="Genomic_DNA"/>
</dbReference>
<keyword evidence="3" id="KW-1185">Reference proteome</keyword>
<dbReference type="OrthoDB" id="8924492at2"/>
<dbReference type="Proteomes" id="UP000093510">
    <property type="component" value="Unassembled WGS sequence"/>
</dbReference>
<dbReference type="PROSITE" id="PS51257">
    <property type="entry name" value="PROKAR_LIPOPROTEIN"/>
    <property type="match status" value="1"/>
</dbReference>
<keyword evidence="1" id="KW-0732">Signal</keyword>
<dbReference type="AlphaFoldDB" id="A0A1B9DXW0"/>
<evidence type="ECO:0000313" key="2">
    <source>
        <dbReference type="EMBL" id="OCB74518.1"/>
    </source>
</evidence>
<accession>A0A1B9DXW0</accession>
<sequence>MKNIFTLFLTIVASCSAMATTLLPYQSKVLPATKLVKQTNLASNTIGVPVAGWYVAGNNPKKIIIATLPKDEAAAIGLTKDIARLLDLQELNFYKNAICQSVLSSLKQLKSLKILELHTDQALKVSMTI</sequence>